<dbReference type="InterPro" id="IPR036322">
    <property type="entry name" value="WD40_repeat_dom_sf"/>
</dbReference>
<keyword evidence="5" id="KW-0131">Cell cycle</keyword>
<proteinExistence type="predicted"/>
<accession>A0A8J8WDU0</accession>
<evidence type="ECO:0000259" key="7">
    <source>
        <dbReference type="Pfam" id="PF12894"/>
    </source>
</evidence>
<sequence length="783" mass="84956">MAATCIMKQVEERHVANEITKCVWSPKMDLVAIANIKGQVAMHRLSWQRVWVISAPGEGVKVTGLAWRPDSKILAVGYSTGDVVLVDIEDSSSVHKLNVSAEVTALSWAAHIPEEPTAEETMFADTSDNYLPPLPSLSKTYTGGTVEDQEEGWHEGRLLQDQTCLTLLTVGTVSAAIHLYAFGLFHCATVDLSEAVPGAGKVLDATPSHDLHLLSCLAEREAGSGREVVHATVETLVLAYHHRELHALARRYGQILGLMSYASHTLTLLEEAWESILLELDHKLADYARTVPDGGVAADFLELLVFGRTSSEFEVFLLSNELTEKGLKKLGNSIELSYSNIQKLVLRNVQAVGQALVHQLSALMGLARCHDRFGVLGVEEAAVGRAVQEAGAFVLKAVELQQVIDAAMTTFKAFLRWLYVVVQRARAESVPEDMTRGTQQDLTYIAEFLHDGLEDSPASGADSAEGERRPRFRLERVGQYLKDAPLSCPPESGPNPWAAFLEKHPALATHSLIFPHHRDRSLVQERNSLAGVLENMASQPAQVISQVITVASWVSMVAVEEGATVNVSQISCPRDSAVYTVVLPCSGKSLLYLARWPTTPEVLVRASAGPGPAHHVEAMPFVFSRLDGARSSSQDHTSASPILKLMGAQFYTEETLSVLAQDPADPRTSLFIQLWVVAAAGELKSLALYGSRTLAEVGLTPCDAGALVDASGFRRLEGGPLATLAVSGSRKVALLLSENRRRVRLFEMEVDEDDEDDEDEDAAAQHESIMNASGASDDQADAL</sequence>
<organism evidence="9 10">
    <name type="scientific">Chionoecetes opilio</name>
    <name type="common">Atlantic snow crab</name>
    <name type="synonym">Cancer opilio</name>
    <dbReference type="NCBI Taxonomy" id="41210"/>
    <lineage>
        <taxon>Eukaryota</taxon>
        <taxon>Metazoa</taxon>
        <taxon>Ecdysozoa</taxon>
        <taxon>Arthropoda</taxon>
        <taxon>Crustacea</taxon>
        <taxon>Multicrustacea</taxon>
        <taxon>Malacostraca</taxon>
        <taxon>Eumalacostraca</taxon>
        <taxon>Eucarida</taxon>
        <taxon>Decapoda</taxon>
        <taxon>Pleocyemata</taxon>
        <taxon>Brachyura</taxon>
        <taxon>Eubrachyura</taxon>
        <taxon>Majoidea</taxon>
        <taxon>Majidae</taxon>
        <taxon>Chionoecetes</taxon>
    </lineage>
</organism>
<dbReference type="GO" id="GO:0034399">
    <property type="term" value="C:nuclear periphery"/>
    <property type="evidence" value="ECO:0007669"/>
    <property type="project" value="TreeGrafter"/>
</dbReference>
<dbReference type="InterPro" id="IPR024790">
    <property type="entry name" value="APC4_long_dom"/>
</dbReference>
<evidence type="ECO:0000256" key="5">
    <source>
        <dbReference type="ARBA" id="ARBA00023306"/>
    </source>
</evidence>
<dbReference type="SUPFAM" id="SSF50978">
    <property type="entry name" value="WD40 repeat-like"/>
    <property type="match status" value="1"/>
</dbReference>
<dbReference type="Pfam" id="PF12896">
    <property type="entry name" value="ANAPC4"/>
    <property type="match status" value="1"/>
</dbReference>
<dbReference type="EMBL" id="JACEEZ010025913">
    <property type="protein sequence ID" value="KAG0696235.1"/>
    <property type="molecule type" value="Genomic_DNA"/>
</dbReference>
<gene>
    <name evidence="9" type="primary">Anapc4</name>
    <name evidence="9" type="ORF">GWK47_026623</name>
</gene>
<dbReference type="GO" id="GO:0031145">
    <property type="term" value="P:anaphase-promoting complex-dependent catabolic process"/>
    <property type="evidence" value="ECO:0007669"/>
    <property type="project" value="InterPro"/>
</dbReference>
<dbReference type="OrthoDB" id="2110451at2759"/>
<evidence type="ECO:0000256" key="6">
    <source>
        <dbReference type="SAM" id="MobiDB-lite"/>
    </source>
</evidence>
<feature type="domain" description="Anaphase-promoting complex subunit 4-like WD40" evidence="7">
    <location>
        <begin position="23"/>
        <end position="110"/>
    </location>
</feature>
<feature type="domain" description="Anaphase-promoting complex subunit 4 long" evidence="8">
    <location>
        <begin position="233"/>
        <end position="425"/>
    </location>
</feature>
<evidence type="ECO:0000313" key="9">
    <source>
        <dbReference type="EMBL" id="KAG0696235.1"/>
    </source>
</evidence>
<feature type="compositionally biased region" description="Acidic residues" evidence="6">
    <location>
        <begin position="749"/>
        <end position="762"/>
    </location>
</feature>
<dbReference type="GO" id="GO:0051301">
    <property type="term" value="P:cell division"/>
    <property type="evidence" value="ECO:0007669"/>
    <property type="project" value="UniProtKB-KW"/>
</dbReference>
<dbReference type="InterPro" id="IPR024789">
    <property type="entry name" value="APC4"/>
</dbReference>
<dbReference type="InterPro" id="IPR024977">
    <property type="entry name" value="Apc4-like_WD40_dom"/>
</dbReference>
<keyword evidence="4" id="KW-0833">Ubl conjugation pathway</keyword>
<protein>
    <recommendedName>
        <fullName evidence="1">Anaphase-promoting complex subunit 4</fullName>
    </recommendedName>
</protein>
<evidence type="ECO:0000256" key="4">
    <source>
        <dbReference type="ARBA" id="ARBA00022786"/>
    </source>
</evidence>
<dbReference type="Proteomes" id="UP000770661">
    <property type="component" value="Unassembled WGS sequence"/>
</dbReference>
<evidence type="ECO:0000313" key="10">
    <source>
        <dbReference type="Proteomes" id="UP000770661"/>
    </source>
</evidence>
<keyword evidence="10" id="KW-1185">Reference proteome</keyword>
<dbReference type="GO" id="GO:0070979">
    <property type="term" value="P:protein K11-linked ubiquitination"/>
    <property type="evidence" value="ECO:0007669"/>
    <property type="project" value="TreeGrafter"/>
</dbReference>
<evidence type="ECO:0000256" key="3">
    <source>
        <dbReference type="ARBA" id="ARBA00022776"/>
    </source>
</evidence>
<dbReference type="Gene3D" id="2.130.10.10">
    <property type="entry name" value="YVTN repeat-like/Quinoprotein amine dehydrogenase"/>
    <property type="match status" value="1"/>
</dbReference>
<dbReference type="PANTHER" id="PTHR13260:SF0">
    <property type="entry name" value="ANAPHASE-PROMOTING COMPLEX SUBUNIT 4"/>
    <property type="match status" value="1"/>
</dbReference>
<feature type="region of interest" description="Disordered" evidence="6">
    <location>
        <begin position="749"/>
        <end position="783"/>
    </location>
</feature>
<reference evidence="9" key="1">
    <citation type="submission" date="2020-07" db="EMBL/GenBank/DDBJ databases">
        <title>The High-quality genome of the commercially important snow crab, Chionoecetes opilio.</title>
        <authorList>
            <person name="Jeong J.-H."/>
            <person name="Ryu S."/>
        </authorList>
    </citation>
    <scope>NUCLEOTIDE SEQUENCE</scope>
    <source>
        <strain evidence="9">MADBK_172401_WGS</strain>
        <tissue evidence="9">Digestive gland</tissue>
    </source>
</reference>
<keyword evidence="3" id="KW-0498">Mitosis</keyword>
<evidence type="ECO:0000256" key="1">
    <source>
        <dbReference type="ARBA" id="ARBA00016067"/>
    </source>
</evidence>
<evidence type="ECO:0000256" key="2">
    <source>
        <dbReference type="ARBA" id="ARBA00022618"/>
    </source>
</evidence>
<keyword evidence="2" id="KW-0132">Cell division</keyword>
<dbReference type="GO" id="GO:0005680">
    <property type="term" value="C:anaphase-promoting complex"/>
    <property type="evidence" value="ECO:0007669"/>
    <property type="project" value="InterPro"/>
</dbReference>
<dbReference type="PANTHER" id="PTHR13260">
    <property type="entry name" value="ANAPHASE PROMOTING COMPLEX SUBUNIT 4 APC4"/>
    <property type="match status" value="1"/>
</dbReference>
<name>A0A8J8WDU0_CHIOP</name>
<comment type="caution">
    <text evidence="9">The sequence shown here is derived from an EMBL/GenBank/DDBJ whole genome shotgun (WGS) entry which is preliminary data.</text>
</comment>
<evidence type="ECO:0000259" key="8">
    <source>
        <dbReference type="Pfam" id="PF12896"/>
    </source>
</evidence>
<dbReference type="Pfam" id="PF12894">
    <property type="entry name" value="ANAPC4_WD40"/>
    <property type="match status" value="1"/>
</dbReference>
<dbReference type="InterPro" id="IPR015943">
    <property type="entry name" value="WD40/YVTN_repeat-like_dom_sf"/>
</dbReference>
<dbReference type="AlphaFoldDB" id="A0A8J8WDU0"/>